<dbReference type="EMBL" id="WAIE01000001">
    <property type="protein sequence ID" value="KAB1443295.1"/>
    <property type="molecule type" value="Genomic_DNA"/>
</dbReference>
<feature type="domain" description="SSD" evidence="7">
    <location>
        <begin position="252"/>
        <end position="382"/>
    </location>
</feature>
<feature type="transmembrane region" description="Helical" evidence="6">
    <location>
        <begin position="324"/>
        <end position="348"/>
    </location>
</feature>
<gene>
    <name evidence="8" type="ORF">F8A88_03255</name>
</gene>
<comment type="caution">
    <text evidence="8">The sequence shown here is derived from an EMBL/GenBank/DDBJ whole genome shotgun (WGS) entry which is preliminary data.</text>
</comment>
<evidence type="ECO:0000256" key="1">
    <source>
        <dbReference type="ARBA" id="ARBA00004651"/>
    </source>
</evidence>
<feature type="transmembrane region" description="Helical" evidence="6">
    <location>
        <begin position="283"/>
        <end position="304"/>
    </location>
</feature>
<sequence length="879" mass="97844">MKAIKNALVGFAIHRSWVTILLILMATAITGSFFPQVNIDTDPEHMLPENEASRLFHNQAKKTFDLSEIVVVGIVNETDPDGVFTPQTLQNIHTVAQFAKTLRWEDPDHPDREQGVIEVDMIAPSLVEHISQAGPGTIAFDWLMPAPPETREQALAVREKIMANPMLAGRMASEDGKALCLYLPLTDKRFSYRVYTALNEKIATLNGRDQFHITGLPVAQDAIGVEMFTEMMVASPLAMGTIFLLLFYFFRKLSLTILPMLIATFSVVMAMGLMIGLGFDVHIMSSMIPVFLMSIAVVDCIHILSEFFDCYSPEKGRKQTIREVLDTLFMPMLYTSLTSAAGFFSLALTPIPPVQVFGVFVGIGIMAAWLLTIIFVPAYIMVLPKNAFRNFGYEAHAKDSHTLMGRVLLATGRTAYKQAKPVVAGLVILLCVSFWGISQIQINDNPVKWFAPEHPIRKADTALNAHFKGTHPAYLILDGQEANTSSPEFRQDVSSRFMEFAQKMSPHAPNAKKLADRLLRDIWNTAEAGEPDRPFLDSAIALADERAERSSDDDYYVYDELKSFFSLEQERLKTFKRPDVLQYLSGLQQELEREGLVGKAVSPADVVSKINQEMLDGSTANYRVPGKLQSVGECYMQFQQGHRPHDLWHFVTPDFGHACAVVQLSSGDNKVMESVENFVDDYFENNPPPAPMNHSWAGLTYINVAWQNQMVQGMLRSFLGSFGIVLIMAVFLFRSLKWGLLCMVPLTLTIAFIYGFIGIIGKDYDMPVAVLGVLTLGMSVDFAIHFVERSRSIYAKTGSWRETVPMMFDAPARAISRNVLVIAIGFLPMLLSSLVPYRTTSLLLSSIMLLSGMLTLVGMPAIITLASRRFFSGSPAKNA</sequence>
<evidence type="ECO:0000259" key="7">
    <source>
        <dbReference type="PROSITE" id="PS50156"/>
    </source>
</evidence>
<feature type="transmembrane region" description="Helical" evidence="6">
    <location>
        <begin position="12"/>
        <end position="34"/>
    </location>
</feature>
<keyword evidence="2" id="KW-1003">Cell membrane</keyword>
<dbReference type="PANTHER" id="PTHR33406">
    <property type="entry name" value="MEMBRANE PROTEIN MJ1562-RELATED"/>
    <property type="match status" value="1"/>
</dbReference>
<organism evidence="8 9">
    <name type="scientific">Pseudodesulfovibrio senegalensis</name>
    <dbReference type="NCBI Taxonomy" id="1721087"/>
    <lineage>
        <taxon>Bacteria</taxon>
        <taxon>Pseudomonadati</taxon>
        <taxon>Thermodesulfobacteriota</taxon>
        <taxon>Desulfovibrionia</taxon>
        <taxon>Desulfovibrionales</taxon>
        <taxon>Desulfovibrionaceae</taxon>
    </lineage>
</organism>
<evidence type="ECO:0000313" key="8">
    <source>
        <dbReference type="EMBL" id="KAB1443295.1"/>
    </source>
</evidence>
<evidence type="ECO:0000313" key="9">
    <source>
        <dbReference type="Proteomes" id="UP000438699"/>
    </source>
</evidence>
<dbReference type="RefSeq" id="WP_151149627.1">
    <property type="nucleotide sequence ID" value="NZ_WAIE01000001.1"/>
</dbReference>
<accession>A0A6N6N783</accession>
<keyword evidence="3 6" id="KW-0812">Transmembrane</keyword>
<evidence type="ECO:0000256" key="6">
    <source>
        <dbReference type="SAM" id="Phobius"/>
    </source>
</evidence>
<dbReference type="Gene3D" id="1.20.1640.10">
    <property type="entry name" value="Multidrug efflux transporter AcrB transmembrane domain"/>
    <property type="match status" value="2"/>
</dbReference>
<feature type="transmembrane region" description="Helical" evidence="6">
    <location>
        <begin position="422"/>
        <end position="438"/>
    </location>
</feature>
<evidence type="ECO:0000256" key="5">
    <source>
        <dbReference type="ARBA" id="ARBA00023136"/>
    </source>
</evidence>
<evidence type="ECO:0000256" key="3">
    <source>
        <dbReference type="ARBA" id="ARBA00022692"/>
    </source>
</evidence>
<protein>
    <submittedName>
        <fullName evidence="8">MMPL family transporter</fullName>
    </submittedName>
</protein>
<dbReference type="PANTHER" id="PTHR33406:SF13">
    <property type="entry name" value="MEMBRANE PROTEIN YDFJ"/>
    <property type="match status" value="1"/>
</dbReference>
<dbReference type="AlphaFoldDB" id="A0A6N6N783"/>
<feature type="transmembrane region" description="Helical" evidence="6">
    <location>
        <begin position="257"/>
        <end position="277"/>
    </location>
</feature>
<dbReference type="GO" id="GO:0005886">
    <property type="term" value="C:plasma membrane"/>
    <property type="evidence" value="ECO:0007669"/>
    <property type="project" value="UniProtKB-SubCell"/>
</dbReference>
<feature type="transmembrane region" description="Helical" evidence="6">
    <location>
        <begin position="819"/>
        <end position="837"/>
    </location>
</feature>
<dbReference type="OrthoDB" id="9803781at2"/>
<dbReference type="SUPFAM" id="SSF82866">
    <property type="entry name" value="Multidrug efflux transporter AcrB transmembrane domain"/>
    <property type="match status" value="2"/>
</dbReference>
<dbReference type="InterPro" id="IPR004869">
    <property type="entry name" value="MMPL_dom"/>
</dbReference>
<dbReference type="Proteomes" id="UP000438699">
    <property type="component" value="Unassembled WGS sequence"/>
</dbReference>
<feature type="transmembrane region" description="Helical" evidence="6">
    <location>
        <begin position="740"/>
        <end position="760"/>
    </location>
</feature>
<proteinExistence type="predicted"/>
<name>A0A6N6N783_9BACT</name>
<dbReference type="PROSITE" id="PS50156">
    <property type="entry name" value="SSD"/>
    <property type="match status" value="1"/>
</dbReference>
<reference evidence="8 9" key="1">
    <citation type="journal article" date="2017" name="Int. J. Syst. Evol. Microbiol.">
        <title>Desulfovibrio senegalensis sp. nov., a mesophilic sulfate reducer isolated from marine sediment.</title>
        <authorList>
            <person name="Thioye A."/>
            <person name="Gam Z.B.A."/>
            <person name="Mbengue M."/>
            <person name="Cayol J.L."/>
            <person name="Joseph-Bartoli M."/>
            <person name="Toure-Kane C."/>
            <person name="Labat M."/>
        </authorList>
    </citation>
    <scope>NUCLEOTIDE SEQUENCE [LARGE SCALE GENOMIC DNA]</scope>
    <source>
        <strain evidence="8 9">DSM 101509</strain>
    </source>
</reference>
<feature type="transmembrane region" description="Helical" evidence="6">
    <location>
        <begin position="713"/>
        <end position="733"/>
    </location>
</feature>
<keyword evidence="5 6" id="KW-0472">Membrane</keyword>
<dbReference type="InterPro" id="IPR000731">
    <property type="entry name" value="SSD"/>
</dbReference>
<dbReference type="Pfam" id="PF03176">
    <property type="entry name" value="MMPL"/>
    <property type="match status" value="2"/>
</dbReference>
<feature type="transmembrane region" description="Helical" evidence="6">
    <location>
        <begin position="766"/>
        <end position="787"/>
    </location>
</feature>
<feature type="transmembrane region" description="Helical" evidence="6">
    <location>
        <begin position="843"/>
        <end position="866"/>
    </location>
</feature>
<evidence type="ECO:0000256" key="2">
    <source>
        <dbReference type="ARBA" id="ARBA00022475"/>
    </source>
</evidence>
<keyword evidence="9" id="KW-1185">Reference proteome</keyword>
<comment type="subcellular location">
    <subcellularLocation>
        <location evidence="1">Cell membrane</location>
        <topology evidence="1">Multi-pass membrane protein</topology>
    </subcellularLocation>
</comment>
<feature type="transmembrane region" description="Helical" evidence="6">
    <location>
        <begin position="231"/>
        <end position="250"/>
    </location>
</feature>
<feature type="transmembrane region" description="Helical" evidence="6">
    <location>
        <begin position="354"/>
        <end position="380"/>
    </location>
</feature>
<dbReference type="InterPro" id="IPR050545">
    <property type="entry name" value="Mycobact_MmpL"/>
</dbReference>
<evidence type="ECO:0000256" key="4">
    <source>
        <dbReference type="ARBA" id="ARBA00022989"/>
    </source>
</evidence>
<keyword evidence="4 6" id="KW-1133">Transmembrane helix</keyword>